<evidence type="ECO:0000256" key="2">
    <source>
        <dbReference type="ARBA" id="ARBA00022729"/>
    </source>
</evidence>
<feature type="compositionally biased region" description="Low complexity" evidence="10">
    <location>
        <begin position="38"/>
        <end position="48"/>
    </location>
</feature>
<dbReference type="SUPFAM" id="SSF56601">
    <property type="entry name" value="beta-lactamase/transpeptidase-like"/>
    <property type="match status" value="1"/>
</dbReference>
<dbReference type="InterPro" id="IPR001967">
    <property type="entry name" value="Peptidase_S11_N"/>
</dbReference>
<feature type="active site" description="Proton acceptor" evidence="7">
    <location>
        <position position="99"/>
    </location>
</feature>
<keyword evidence="2" id="KW-0732">Signal</keyword>
<dbReference type="GO" id="GO:0071555">
    <property type="term" value="P:cell wall organization"/>
    <property type="evidence" value="ECO:0007669"/>
    <property type="project" value="UniProtKB-KW"/>
</dbReference>
<sequence>MTAVFGLLRRFGLAFLLLTLSVTIAGLTLTRYASLGTTLPTPTVGSTPSPVPTPTPSPTPTPIPPPLTARVTLVIDLTGDRVLLDQQSELPLPPASTLKLLTALTVREILHPEEIVTVQSEDEVDPTMESTMGLAAGDTVTVHDLLIGLLLPSGNDAARTLARVAGERLATPSELPPRERFLARMQAKAEELGLEQTIVRTPDGDDVPGQVTSARDLARLARAVLADPELAAIVAMRQAHVRVGGPNARILTLTNTNELLGHLGVIGVKTGTSPAAGQCLVAAWRTLDERLYLAVILGSQDRYSDMRALIAWVTAATGSSPAP</sequence>
<dbReference type="GO" id="GO:0009002">
    <property type="term" value="F:serine-type D-Ala-D-Ala carboxypeptidase activity"/>
    <property type="evidence" value="ECO:0007669"/>
    <property type="project" value="InterPro"/>
</dbReference>
<keyword evidence="3" id="KW-0378">Hydrolase</keyword>
<organism evidence="12">
    <name type="scientific">Thermomicrobium roseum</name>
    <dbReference type="NCBI Taxonomy" id="500"/>
    <lineage>
        <taxon>Bacteria</taxon>
        <taxon>Pseudomonadati</taxon>
        <taxon>Thermomicrobiota</taxon>
        <taxon>Thermomicrobia</taxon>
        <taxon>Thermomicrobiales</taxon>
        <taxon>Thermomicrobiaceae</taxon>
        <taxon>Thermomicrobium</taxon>
    </lineage>
</organism>
<dbReference type="GO" id="GO:0006508">
    <property type="term" value="P:proteolysis"/>
    <property type="evidence" value="ECO:0007669"/>
    <property type="project" value="InterPro"/>
</dbReference>
<evidence type="ECO:0000313" key="12">
    <source>
        <dbReference type="EMBL" id="HEF65513.1"/>
    </source>
</evidence>
<feature type="active site" evidence="7">
    <location>
        <position position="153"/>
    </location>
</feature>
<evidence type="ECO:0000259" key="11">
    <source>
        <dbReference type="Pfam" id="PF00768"/>
    </source>
</evidence>
<feature type="domain" description="Peptidase S11 D-alanyl-D-alanine carboxypeptidase A N-terminal" evidence="11">
    <location>
        <begin position="64"/>
        <end position="296"/>
    </location>
</feature>
<comment type="caution">
    <text evidence="12">The sequence shown here is derived from an EMBL/GenBank/DDBJ whole genome shotgun (WGS) entry which is preliminary data.</text>
</comment>
<name>A0A7C1JLC2_THERO</name>
<dbReference type="PANTHER" id="PTHR21581">
    <property type="entry name" value="D-ALANYL-D-ALANINE CARBOXYPEPTIDASE"/>
    <property type="match status" value="1"/>
</dbReference>
<evidence type="ECO:0000256" key="10">
    <source>
        <dbReference type="SAM" id="MobiDB-lite"/>
    </source>
</evidence>
<evidence type="ECO:0000256" key="9">
    <source>
        <dbReference type="RuleBase" id="RU004016"/>
    </source>
</evidence>
<accession>A0A7C1JLC2</accession>
<evidence type="ECO:0000256" key="7">
    <source>
        <dbReference type="PIRSR" id="PIRSR618044-1"/>
    </source>
</evidence>
<dbReference type="GO" id="GO:0009252">
    <property type="term" value="P:peptidoglycan biosynthetic process"/>
    <property type="evidence" value="ECO:0007669"/>
    <property type="project" value="UniProtKB-KW"/>
</dbReference>
<dbReference type="GO" id="GO:0008360">
    <property type="term" value="P:regulation of cell shape"/>
    <property type="evidence" value="ECO:0007669"/>
    <property type="project" value="UniProtKB-KW"/>
</dbReference>
<reference evidence="12" key="1">
    <citation type="journal article" date="2020" name="mSystems">
        <title>Genome- and Community-Level Interaction Insights into Carbon Utilization and Element Cycling Functions of Hydrothermarchaeota in Hydrothermal Sediment.</title>
        <authorList>
            <person name="Zhou Z."/>
            <person name="Liu Y."/>
            <person name="Xu W."/>
            <person name="Pan J."/>
            <person name="Luo Z.H."/>
            <person name="Li M."/>
        </authorList>
    </citation>
    <scope>NUCLEOTIDE SEQUENCE [LARGE SCALE GENOMIC DNA]</scope>
    <source>
        <strain evidence="12">SpSt-222</strain>
    </source>
</reference>
<evidence type="ECO:0000256" key="1">
    <source>
        <dbReference type="ARBA" id="ARBA00007164"/>
    </source>
</evidence>
<protein>
    <submittedName>
        <fullName evidence="12">D-alanyl-D-alanine carboxypeptidase</fullName>
    </submittedName>
</protein>
<dbReference type="InterPro" id="IPR018044">
    <property type="entry name" value="Peptidase_S11"/>
</dbReference>
<keyword evidence="12" id="KW-0645">Protease</keyword>
<evidence type="ECO:0000256" key="6">
    <source>
        <dbReference type="ARBA" id="ARBA00023316"/>
    </source>
</evidence>
<keyword evidence="5" id="KW-0573">Peptidoglycan synthesis</keyword>
<gene>
    <name evidence="12" type="ORF">ENP47_07955</name>
</gene>
<feature type="region of interest" description="Disordered" evidence="10">
    <location>
        <begin position="38"/>
        <end position="66"/>
    </location>
</feature>
<feature type="active site" description="Acyl-ester intermediate" evidence="7">
    <location>
        <position position="96"/>
    </location>
</feature>
<evidence type="ECO:0000256" key="4">
    <source>
        <dbReference type="ARBA" id="ARBA00022960"/>
    </source>
</evidence>
<dbReference type="EMBL" id="DSJL01000011">
    <property type="protein sequence ID" value="HEF65513.1"/>
    <property type="molecule type" value="Genomic_DNA"/>
</dbReference>
<keyword evidence="12" id="KW-0121">Carboxypeptidase</keyword>
<dbReference type="InterPro" id="IPR012338">
    <property type="entry name" value="Beta-lactam/transpept-like"/>
</dbReference>
<dbReference type="Pfam" id="PF00768">
    <property type="entry name" value="Peptidase_S11"/>
    <property type="match status" value="1"/>
</dbReference>
<dbReference type="PANTHER" id="PTHR21581:SF33">
    <property type="entry name" value="D-ALANYL-D-ALANINE CARBOXYPEPTIDASE DACB"/>
    <property type="match status" value="1"/>
</dbReference>
<dbReference type="AlphaFoldDB" id="A0A7C1JLC2"/>
<dbReference type="Gene3D" id="3.40.710.10">
    <property type="entry name" value="DD-peptidase/beta-lactamase superfamily"/>
    <property type="match status" value="1"/>
</dbReference>
<keyword evidence="4" id="KW-0133">Cell shape</keyword>
<evidence type="ECO:0000256" key="5">
    <source>
        <dbReference type="ARBA" id="ARBA00022984"/>
    </source>
</evidence>
<feature type="compositionally biased region" description="Pro residues" evidence="10">
    <location>
        <begin position="49"/>
        <end position="66"/>
    </location>
</feature>
<evidence type="ECO:0000256" key="3">
    <source>
        <dbReference type="ARBA" id="ARBA00022801"/>
    </source>
</evidence>
<keyword evidence="6" id="KW-0961">Cell wall biogenesis/degradation</keyword>
<comment type="similarity">
    <text evidence="1 9">Belongs to the peptidase S11 family.</text>
</comment>
<dbReference type="PRINTS" id="PR00725">
    <property type="entry name" value="DADACBPTASE1"/>
</dbReference>
<feature type="binding site" evidence="8">
    <location>
        <position position="269"/>
    </location>
    <ligand>
        <name>substrate</name>
    </ligand>
</feature>
<evidence type="ECO:0000256" key="8">
    <source>
        <dbReference type="PIRSR" id="PIRSR618044-2"/>
    </source>
</evidence>
<proteinExistence type="inferred from homology"/>